<reference evidence="8" key="2">
    <citation type="submission" date="2023-04" db="EMBL/GenBank/DDBJ databases">
        <authorList>
            <person name="Bruccoleri R.E."/>
            <person name="Oakeley E.J."/>
            <person name="Faust A.-M."/>
            <person name="Dessus-Babus S."/>
            <person name="Altorfer M."/>
            <person name="Burckhardt D."/>
            <person name="Oertli M."/>
            <person name="Naumann U."/>
            <person name="Petersen F."/>
            <person name="Wong J."/>
        </authorList>
    </citation>
    <scope>NUCLEOTIDE SEQUENCE</scope>
    <source>
        <strain evidence="8">GSM-AAB239-AS_SAM_17_03QT</strain>
        <tissue evidence="8">Leaf</tissue>
    </source>
</reference>
<dbReference type="InterPro" id="IPR009057">
    <property type="entry name" value="Homeodomain-like_sf"/>
</dbReference>
<dbReference type="FunFam" id="1.10.10.60:FF:000007">
    <property type="entry name" value="Two-component response regulator"/>
    <property type="match status" value="1"/>
</dbReference>
<feature type="region of interest" description="Disordered" evidence="6">
    <location>
        <begin position="299"/>
        <end position="320"/>
    </location>
</feature>
<dbReference type="InterPro" id="IPR006447">
    <property type="entry name" value="Myb_dom_plants"/>
</dbReference>
<name>A0AAX6EUV2_IRIPA</name>
<reference evidence="8" key="1">
    <citation type="journal article" date="2023" name="GigaByte">
        <title>Genome assembly of the bearded iris, Iris pallida Lam.</title>
        <authorList>
            <person name="Bruccoleri R.E."/>
            <person name="Oakeley E.J."/>
            <person name="Faust A.M.E."/>
            <person name="Altorfer M."/>
            <person name="Dessus-Babus S."/>
            <person name="Burckhardt D."/>
            <person name="Oertli M."/>
            <person name="Naumann U."/>
            <person name="Petersen F."/>
            <person name="Wong J."/>
        </authorList>
    </citation>
    <scope>NUCLEOTIDE SEQUENCE</scope>
    <source>
        <strain evidence="8">GSM-AAB239-AS_SAM_17_03QT</strain>
    </source>
</reference>
<dbReference type="Pfam" id="PF00249">
    <property type="entry name" value="Myb_DNA-binding"/>
    <property type="match status" value="1"/>
</dbReference>
<comment type="subcellular location">
    <subcellularLocation>
        <location evidence="1">Nucleus</location>
    </subcellularLocation>
</comment>
<dbReference type="Gene3D" id="1.10.10.60">
    <property type="entry name" value="Homeodomain-like"/>
    <property type="match status" value="1"/>
</dbReference>
<comment type="caution">
    <text evidence="8">The sequence shown here is derived from an EMBL/GenBank/DDBJ whole genome shotgun (WGS) entry which is preliminary data.</text>
</comment>
<evidence type="ECO:0000256" key="4">
    <source>
        <dbReference type="ARBA" id="ARBA00023163"/>
    </source>
</evidence>
<evidence type="ECO:0000313" key="9">
    <source>
        <dbReference type="Proteomes" id="UP001140949"/>
    </source>
</evidence>
<dbReference type="AlphaFoldDB" id="A0AAX6EUV2"/>
<evidence type="ECO:0000256" key="6">
    <source>
        <dbReference type="SAM" id="MobiDB-lite"/>
    </source>
</evidence>
<evidence type="ECO:0000256" key="2">
    <source>
        <dbReference type="ARBA" id="ARBA00023015"/>
    </source>
</evidence>
<dbReference type="PANTHER" id="PTHR31442:SF29">
    <property type="entry name" value="HOMEODOMAIN-LIKE SUPERFAMILY PROTEIN"/>
    <property type="match status" value="1"/>
</dbReference>
<keyword evidence="3" id="KW-0238">DNA-binding</keyword>
<keyword evidence="4" id="KW-0804">Transcription</keyword>
<keyword evidence="9" id="KW-1185">Reference proteome</keyword>
<feature type="domain" description="HTH myb-type" evidence="7">
    <location>
        <begin position="111"/>
        <end position="162"/>
    </location>
</feature>
<dbReference type="Proteomes" id="UP001140949">
    <property type="component" value="Unassembled WGS sequence"/>
</dbReference>
<dbReference type="SUPFAM" id="SSF46689">
    <property type="entry name" value="Homeodomain-like"/>
    <property type="match status" value="1"/>
</dbReference>
<evidence type="ECO:0000256" key="3">
    <source>
        <dbReference type="ARBA" id="ARBA00023125"/>
    </source>
</evidence>
<dbReference type="GO" id="GO:0003700">
    <property type="term" value="F:DNA-binding transcription factor activity"/>
    <property type="evidence" value="ECO:0007669"/>
    <property type="project" value="InterPro"/>
</dbReference>
<evidence type="ECO:0000256" key="1">
    <source>
        <dbReference type="ARBA" id="ARBA00004123"/>
    </source>
</evidence>
<dbReference type="InterPro" id="IPR001005">
    <property type="entry name" value="SANT/Myb"/>
</dbReference>
<organism evidence="8 9">
    <name type="scientific">Iris pallida</name>
    <name type="common">Sweet iris</name>
    <dbReference type="NCBI Taxonomy" id="29817"/>
    <lineage>
        <taxon>Eukaryota</taxon>
        <taxon>Viridiplantae</taxon>
        <taxon>Streptophyta</taxon>
        <taxon>Embryophyta</taxon>
        <taxon>Tracheophyta</taxon>
        <taxon>Spermatophyta</taxon>
        <taxon>Magnoliopsida</taxon>
        <taxon>Liliopsida</taxon>
        <taxon>Asparagales</taxon>
        <taxon>Iridaceae</taxon>
        <taxon>Iridoideae</taxon>
        <taxon>Irideae</taxon>
        <taxon>Iris</taxon>
    </lineage>
</organism>
<dbReference type="InterPro" id="IPR017930">
    <property type="entry name" value="Myb_dom"/>
</dbReference>
<dbReference type="NCBIfam" id="TIGR01557">
    <property type="entry name" value="myb_SHAQKYF"/>
    <property type="match status" value="1"/>
</dbReference>
<accession>A0AAX6EUV2</accession>
<dbReference type="EMBL" id="JANAVB010033815">
    <property type="protein sequence ID" value="KAJ6807864.1"/>
    <property type="molecule type" value="Genomic_DNA"/>
</dbReference>
<evidence type="ECO:0000313" key="8">
    <source>
        <dbReference type="EMBL" id="KAJ6807864.1"/>
    </source>
</evidence>
<protein>
    <submittedName>
        <fullName evidence="8">Transcription factor PCL1-like</fullName>
    </submittedName>
</protein>
<dbReference type="GO" id="GO:0005634">
    <property type="term" value="C:nucleus"/>
    <property type="evidence" value="ECO:0007669"/>
    <property type="project" value="UniProtKB-SubCell"/>
</dbReference>
<evidence type="ECO:0000259" key="7">
    <source>
        <dbReference type="PROSITE" id="PS51294"/>
    </source>
</evidence>
<keyword evidence="5" id="KW-0539">Nucleus</keyword>
<keyword evidence="2" id="KW-0805">Transcription regulation</keyword>
<evidence type="ECO:0000256" key="5">
    <source>
        <dbReference type="ARBA" id="ARBA00023242"/>
    </source>
</evidence>
<dbReference type="PROSITE" id="PS51294">
    <property type="entry name" value="HTH_MYB"/>
    <property type="match status" value="1"/>
</dbReference>
<dbReference type="GO" id="GO:0003677">
    <property type="term" value="F:DNA binding"/>
    <property type="evidence" value="ECO:0007669"/>
    <property type="project" value="UniProtKB-KW"/>
</dbReference>
<gene>
    <name evidence="8" type="ORF">M6B38_169605</name>
</gene>
<sequence length="320" mass="33112">MKEGGGGGVVEGENWFSRWEEDLPSPEELMPLSQSLITPHLALAFDIPTAAAANANSINNYSSSVAAAGSSHHHPTATAAATDFDDLNCSGGGGGGGDEPARTLKRPRLVWTPQLHKRFVDAVAHLGIKNAVPKTIMQLMSVDGLTRENVASHLQKYRLYLKRMQGLTSSSSSSAAGSPADAATDQLFASAPIPHHFLRGVGGVGGGGGGAGPAALPHEPSFMPFVPVAAALQHHQQMVAAAVQQQYHQRQMGHFGSPAAGFDHGGFLARGQPPQTGMHRMGPPVPAAAAASSYADDLEEGARGGAGGRKVLTLFPTGED</sequence>
<proteinExistence type="predicted"/>
<dbReference type="InterPro" id="IPR044841">
    <property type="entry name" value="LUX/BOA-like"/>
</dbReference>
<dbReference type="PANTHER" id="PTHR31442">
    <property type="entry name" value="HOMEODOMAIN-LIKE SUPERFAMILY PROTEIN-RELATED"/>
    <property type="match status" value="1"/>
</dbReference>